<dbReference type="AlphaFoldDB" id="A0A7J9K587"/>
<dbReference type="Gene3D" id="3.40.50.720">
    <property type="entry name" value="NAD(P)-binding Rossmann-like Domain"/>
    <property type="match status" value="1"/>
</dbReference>
<evidence type="ECO:0000313" key="6">
    <source>
        <dbReference type="Proteomes" id="UP000593575"/>
    </source>
</evidence>
<evidence type="ECO:0000256" key="4">
    <source>
        <dbReference type="ARBA" id="ARBA00023002"/>
    </source>
</evidence>
<gene>
    <name evidence="5" type="ORF">Goarm_004013</name>
</gene>
<evidence type="ECO:0000313" key="5">
    <source>
        <dbReference type="EMBL" id="MBA0841526.1"/>
    </source>
</evidence>
<comment type="caution">
    <text evidence="5">The sequence shown here is derived from an EMBL/GenBank/DDBJ whole genome shotgun (WGS) entry which is preliminary data.</text>
</comment>
<dbReference type="InterPro" id="IPR047109">
    <property type="entry name" value="CAD-like"/>
</dbReference>
<organism evidence="5 6">
    <name type="scientific">Gossypium armourianum</name>
    <dbReference type="NCBI Taxonomy" id="34283"/>
    <lineage>
        <taxon>Eukaryota</taxon>
        <taxon>Viridiplantae</taxon>
        <taxon>Streptophyta</taxon>
        <taxon>Embryophyta</taxon>
        <taxon>Tracheophyta</taxon>
        <taxon>Spermatophyta</taxon>
        <taxon>Magnoliopsida</taxon>
        <taxon>eudicotyledons</taxon>
        <taxon>Gunneridae</taxon>
        <taxon>Pentapetalae</taxon>
        <taxon>rosids</taxon>
        <taxon>malvids</taxon>
        <taxon>Malvales</taxon>
        <taxon>Malvaceae</taxon>
        <taxon>Malvoideae</taxon>
        <taxon>Gossypium</taxon>
    </lineage>
</organism>
<dbReference type="EMBL" id="JABFAE010000011">
    <property type="protein sequence ID" value="MBA0841526.1"/>
    <property type="molecule type" value="Genomic_DNA"/>
</dbReference>
<keyword evidence="6" id="KW-1185">Reference proteome</keyword>
<keyword evidence="4" id="KW-0560">Oxidoreductase</keyword>
<reference evidence="5 6" key="1">
    <citation type="journal article" date="2019" name="Genome Biol. Evol.">
        <title>Insights into the evolution of the New World diploid cottons (Gossypium, subgenus Houzingenia) based on genome sequencing.</title>
        <authorList>
            <person name="Grover C.E."/>
            <person name="Arick M.A. 2nd"/>
            <person name="Thrash A."/>
            <person name="Conover J.L."/>
            <person name="Sanders W.S."/>
            <person name="Peterson D.G."/>
            <person name="Frelichowski J.E."/>
            <person name="Scheffler J.A."/>
            <person name="Scheffler B.E."/>
            <person name="Wendel J.F."/>
        </authorList>
    </citation>
    <scope>NUCLEOTIDE SEQUENCE [LARGE SCALE GENOMIC DNA]</scope>
    <source>
        <strain evidence="5">6</strain>
        <tissue evidence="5">Leaf</tissue>
    </source>
</reference>
<keyword evidence="2" id="KW-0479">Metal-binding</keyword>
<evidence type="ECO:0000256" key="2">
    <source>
        <dbReference type="ARBA" id="ARBA00022723"/>
    </source>
</evidence>
<protein>
    <submittedName>
        <fullName evidence="5">Uncharacterized protein</fullName>
    </submittedName>
</protein>
<comment type="similarity">
    <text evidence="1">Belongs to the zinc-containing alcohol dehydrogenase family.</text>
</comment>
<dbReference type="GO" id="GO:0046872">
    <property type="term" value="F:metal ion binding"/>
    <property type="evidence" value="ECO:0007669"/>
    <property type="project" value="UniProtKB-KW"/>
</dbReference>
<feature type="non-terminal residue" evidence="5">
    <location>
        <position position="1"/>
    </location>
</feature>
<evidence type="ECO:0000256" key="1">
    <source>
        <dbReference type="ARBA" id="ARBA00008072"/>
    </source>
</evidence>
<dbReference type="Proteomes" id="UP000593575">
    <property type="component" value="Unassembled WGS sequence"/>
</dbReference>
<dbReference type="GO" id="GO:0016616">
    <property type="term" value="F:oxidoreductase activity, acting on the CH-OH group of donors, NAD or NADP as acceptor"/>
    <property type="evidence" value="ECO:0007669"/>
    <property type="project" value="InterPro"/>
</dbReference>
<dbReference type="PANTHER" id="PTHR42683">
    <property type="entry name" value="ALDEHYDE REDUCTASE"/>
    <property type="match status" value="1"/>
</dbReference>
<accession>A0A7J9K587</accession>
<dbReference type="SUPFAM" id="SSF51735">
    <property type="entry name" value="NAD(P)-binding Rossmann-fold domains"/>
    <property type="match status" value="1"/>
</dbReference>
<sequence>MGASCWFHVALQAKVQQILRADSILVNRNQDQLQAAMGIMDSILDTVFAKHPLLPLLELLKKHEKLILVGALTQAQEVPVFPLLGGRKLVGGSVIGGMKETQEMLDLQPNT</sequence>
<keyword evidence="3" id="KW-0862">Zinc</keyword>
<dbReference type="InterPro" id="IPR036291">
    <property type="entry name" value="NAD(P)-bd_dom_sf"/>
</dbReference>
<proteinExistence type="inferred from homology"/>
<evidence type="ECO:0000256" key="3">
    <source>
        <dbReference type="ARBA" id="ARBA00022833"/>
    </source>
</evidence>
<name>A0A7J9K587_9ROSI</name>